<accession>A0A2R7YYV5</accession>
<evidence type="ECO:0000313" key="2">
    <source>
        <dbReference type="Proteomes" id="UP000244867"/>
    </source>
</evidence>
<sequence>MVAIATAAPAFAASPCSDTYSYRLDWGTTPYTPPANLTVNPNVATAIVPALPGGGPGASAVTVTLTSTLQGGVTRYDQNLNVLATTGIGGFPGEQGVAIRSATTGLPSVGGPLGISRSQTITFGFSRAVRNLSFTVVDLDRDTNFWDRASFSPTPTSYVRVGTVQGNGNTGTELTADSGGFRYTGLTGIDDTSNAGNVTITYAGGSSFTSFQLVYWNAGTPGPQGILVSDLTFNALGC</sequence>
<proteinExistence type="predicted"/>
<dbReference type="AlphaFoldDB" id="A0A2R7YYV5"/>
<protein>
    <submittedName>
        <fullName evidence="1">Uncharacterized protein</fullName>
    </submittedName>
</protein>
<comment type="caution">
    <text evidence="1">The sequence shown here is derived from an EMBL/GenBank/DDBJ whole genome shotgun (WGS) entry which is preliminary data.</text>
</comment>
<reference evidence="1 2" key="1">
    <citation type="submission" date="2018-03" db="EMBL/GenBank/DDBJ databases">
        <authorList>
            <person name="Keele B.F."/>
        </authorList>
    </citation>
    <scope>NUCLEOTIDE SEQUENCE [LARGE SCALE GENOMIC DNA]</scope>
    <source>
        <strain evidence="1 2">IB-3</strain>
    </source>
</reference>
<organism evidence="1 2">
    <name type="scientific">Nocardioides currus</name>
    <dbReference type="NCBI Taxonomy" id="2133958"/>
    <lineage>
        <taxon>Bacteria</taxon>
        <taxon>Bacillati</taxon>
        <taxon>Actinomycetota</taxon>
        <taxon>Actinomycetes</taxon>
        <taxon>Propionibacteriales</taxon>
        <taxon>Nocardioidaceae</taxon>
        <taxon>Nocardioides</taxon>
    </lineage>
</organism>
<keyword evidence="2" id="KW-1185">Reference proteome</keyword>
<gene>
    <name evidence="1" type="ORF">C7S10_05545</name>
</gene>
<dbReference type="Proteomes" id="UP000244867">
    <property type="component" value="Unassembled WGS sequence"/>
</dbReference>
<name>A0A2R7YYV5_9ACTN</name>
<evidence type="ECO:0000313" key="1">
    <source>
        <dbReference type="EMBL" id="PUA81543.1"/>
    </source>
</evidence>
<dbReference type="EMBL" id="PYXZ01000002">
    <property type="protein sequence ID" value="PUA81543.1"/>
    <property type="molecule type" value="Genomic_DNA"/>
</dbReference>